<gene>
    <name evidence="7" type="ORF">NEMVEDRAFT_v1g208243</name>
</gene>
<proteinExistence type="predicted"/>
<evidence type="ECO:0000256" key="2">
    <source>
        <dbReference type="ARBA" id="ARBA00023157"/>
    </source>
</evidence>
<dbReference type="GO" id="GO:0007156">
    <property type="term" value="P:homophilic cell adhesion via plasma membrane adhesion molecules"/>
    <property type="evidence" value="ECO:0000318"/>
    <property type="project" value="GO_Central"/>
</dbReference>
<feature type="compositionally biased region" description="Basic and acidic residues" evidence="3">
    <location>
        <begin position="154"/>
        <end position="165"/>
    </location>
</feature>
<feature type="domain" description="TLDc" evidence="6">
    <location>
        <begin position="635"/>
        <end position="810"/>
    </location>
</feature>
<dbReference type="InterPro" id="IPR003598">
    <property type="entry name" value="Ig_sub2"/>
</dbReference>
<dbReference type="GO" id="GO:0005886">
    <property type="term" value="C:plasma membrane"/>
    <property type="evidence" value="ECO:0000318"/>
    <property type="project" value="GO_Central"/>
</dbReference>
<dbReference type="eggNOG" id="KOG2408">
    <property type="taxonomic scope" value="Eukaryota"/>
</dbReference>
<dbReference type="EMBL" id="DS469596">
    <property type="protein sequence ID" value="EDO40120.1"/>
    <property type="molecule type" value="Genomic_DNA"/>
</dbReference>
<feature type="domain" description="Ig-like" evidence="5">
    <location>
        <begin position="248"/>
        <end position="356"/>
    </location>
</feature>
<dbReference type="Pfam" id="PF07679">
    <property type="entry name" value="I-set"/>
    <property type="match status" value="2"/>
</dbReference>
<keyword evidence="8" id="KW-1185">Reference proteome</keyword>
<evidence type="ECO:0000256" key="3">
    <source>
        <dbReference type="SAM" id="MobiDB-lite"/>
    </source>
</evidence>
<dbReference type="InterPro" id="IPR036179">
    <property type="entry name" value="Ig-like_dom_sf"/>
</dbReference>
<dbReference type="Pfam" id="PF07534">
    <property type="entry name" value="TLD"/>
    <property type="match status" value="1"/>
</dbReference>
<keyword evidence="4" id="KW-0812">Transmembrane</keyword>
<dbReference type="SUPFAM" id="SSF48726">
    <property type="entry name" value="Immunoglobulin"/>
    <property type="match status" value="4"/>
</dbReference>
<dbReference type="SMART" id="SM00409">
    <property type="entry name" value="IG"/>
    <property type="match status" value="4"/>
</dbReference>
<dbReference type="SMART" id="SM00584">
    <property type="entry name" value="TLDc"/>
    <property type="match status" value="1"/>
</dbReference>
<organism evidence="7 8">
    <name type="scientific">Nematostella vectensis</name>
    <name type="common">Starlet sea anemone</name>
    <dbReference type="NCBI Taxonomy" id="45351"/>
    <lineage>
        <taxon>Eukaryota</taxon>
        <taxon>Metazoa</taxon>
        <taxon>Cnidaria</taxon>
        <taxon>Anthozoa</taxon>
        <taxon>Hexacorallia</taxon>
        <taxon>Actiniaria</taxon>
        <taxon>Edwardsiidae</taxon>
        <taxon>Nematostella</taxon>
    </lineage>
</organism>
<accession>A7S831</accession>
<dbReference type="AlphaFoldDB" id="A7S831"/>
<dbReference type="FunFam" id="2.60.40.10:FF:004623">
    <property type="match status" value="1"/>
</dbReference>
<feature type="domain" description="Ig-like" evidence="5">
    <location>
        <begin position="361"/>
        <end position="443"/>
    </location>
</feature>
<dbReference type="SMART" id="SM00408">
    <property type="entry name" value="IGc2"/>
    <property type="match status" value="4"/>
</dbReference>
<evidence type="ECO:0000256" key="1">
    <source>
        <dbReference type="ARBA" id="ARBA00022729"/>
    </source>
</evidence>
<dbReference type="Pfam" id="PF13927">
    <property type="entry name" value="Ig_3"/>
    <property type="match status" value="2"/>
</dbReference>
<evidence type="ECO:0000259" key="5">
    <source>
        <dbReference type="PROSITE" id="PS50835"/>
    </source>
</evidence>
<keyword evidence="4" id="KW-0472">Membrane</keyword>
<dbReference type="PROSITE" id="PS50835">
    <property type="entry name" value="IG_LIKE"/>
    <property type="match status" value="3"/>
</dbReference>
<feature type="domain" description="Ig-like" evidence="5">
    <location>
        <begin position="541"/>
        <end position="625"/>
    </location>
</feature>
<dbReference type="Proteomes" id="UP000001593">
    <property type="component" value="Unassembled WGS sequence"/>
</dbReference>
<keyword evidence="4" id="KW-1133">Transmembrane helix</keyword>
<dbReference type="CDD" id="cd00096">
    <property type="entry name" value="Ig"/>
    <property type="match status" value="1"/>
</dbReference>
<evidence type="ECO:0000256" key="4">
    <source>
        <dbReference type="SAM" id="Phobius"/>
    </source>
</evidence>
<sequence>MPEDADKPRAAFRPKRKVLIVCHIVFSIVLAALVIHNHVKNESRFKELGEKLERCEAIRDSASKMTASNPTPTPRAAEGLQLMLRRSPQENETIRIRATTKTTTRANFIKARENTTDASFEGFIRETGLRGQGKENSSNDSDLQNNITSNESSPELHAKGPERNLSRGWYTGSEVDPRSCLELLKSVLMNESQRICNDLRGPQGPPGKRGPQGLVGPQGEQGERGKPGLSHDGGKQDRGCSGTMLAPPLFLETQLIYISREGVSPEMTCNTTANPSADITWYRDDVMLTSKRYQISQSVTESQIPRRIQMLCPSKVPHPITQSILVIMEARGSDTGTYTCRARNMMGARDRHVVLRVQVIPRLTSFLGMPLTIVENTTAVVPCATTGFPTPVISWTKIGNSMDVSRSSYDSRALTIEDVQYSDSGTYVCSATNIAGRVNGTVTIIVQVAPRIKDQPKAIEFGYHPAAKKLQLRVFGFPPPNVTWSGPALSHSKPRVNQSDGSLVIMRTEFRDSGEYKAIVKNAVGEVVVRTFLVVSQGVKPMFYATPDRPWLAIERSKTLPLTCGAMGVPSPIVEWYHNGSLIKSGVGGTKNTKTITLSWRGLEGNYSCRASNIFGAVSKSIYIEHSRGLETSIILSKRNHLRALREFLRPVLTSQESSRWSRCWRASNNGWSNFHRNCNNKGPTVTIVRVGTYVFGGYTDVSWRNRPYRWNNNNQLYRSSRKSFLFSLYSTRGFHPLKLPVMDYSYAVYDAGSGPTFGSGRDLYISSRSGSTSVGSYKPPPGCRKGNDCSYFAGASSFTPDEVEVFYEH</sequence>
<dbReference type="InterPro" id="IPR003599">
    <property type="entry name" value="Ig_sub"/>
</dbReference>
<feature type="region of interest" description="Disordered" evidence="3">
    <location>
        <begin position="120"/>
        <end position="171"/>
    </location>
</feature>
<protein>
    <submittedName>
        <fullName evidence="7">Uncharacterized protein</fullName>
    </submittedName>
</protein>
<dbReference type="InterPro" id="IPR007110">
    <property type="entry name" value="Ig-like_dom"/>
</dbReference>
<keyword evidence="1" id="KW-0732">Signal</keyword>
<dbReference type="InterPro" id="IPR050958">
    <property type="entry name" value="Cell_Adh-Cytoskel_Orgn"/>
</dbReference>
<dbReference type="HOGENOM" id="CLU_348281_0_0_1"/>
<dbReference type="PANTHER" id="PTHR45080:SF8">
    <property type="entry name" value="IG-LIKE DOMAIN-CONTAINING PROTEIN"/>
    <property type="match status" value="1"/>
</dbReference>
<evidence type="ECO:0000313" key="8">
    <source>
        <dbReference type="Proteomes" id="UP000001593"/>
    </source>
</evidence>
<dbReference type="InParanoid" id="A7S831"/>
<reference evidence="7 8" key="1">
    <citation type="journal article" date="2007" name="Science">
        <title>Sea anemone genome reveals ancestral eumetazoan gene repertoire and genomic organization.</title>
        <authorList>
            <person name="Putnam N.H."/>
            <person name="Srivastava M."/>
            <person name="Hellsten U."/>
            <person name="Dirks B."/>
            <person name="Chapman J."/>
            <person name="Salamov A."/>
            <person name="Terry A."/>
            <person name="Shapiro H."/>
            <person name="Lindquist E."/>
            <person name="Kapitonov V.V."/>
            <person name="Jurka J."/>
            <person name="Genikhovich G."/>
            <person name="Grigoriev I.V."/>
            <person name="Lucas S.M."/>
            <person name="Steele R.E."/>
            <person name="Finnerty J.R."/>
            <person name="Technau U."/>
            <person name="Martindale M.Q."/>
            <person name="Rokhsar D.S."/>
        </authorList>
    </citation>
    <scope>NUCLEOTIDE SEQUENCE [LARGE SCALE GENOMIC DNA]</scope>
    <source>
        <strain evidence="8">CH2 X CH6</strain>
    </source>
</reference>
<feature type="compositionally biased region" description="Polar residues" evidence="3">
    <location>
        <begin position="134"/>
        <end position="153"/>
    </location>
</feature>
<feature type="transmembrane region" description="Helical" evidence="4">
    <location>
        <begin position="18"/>
        <end position="36"/>
    </location>
</feature>
<dbReference type="InterPro" id="IPR006571">
    <property type="entry name" value="TLDc_dom"/>
</dbReference>
<keyword evidence="2" id="KW-1015">Disulfide bond</keyword>
<dbReference type="OMA" id="SADITWY"/>
<name>A7S831_NEMVE</name>
<dbReference type="InterPro" id="IPR013783">
    <property type="entry name" value="Ig-like_fold"/>
</dbReference>
<evidence type="ECO:0000259" key="6">
    <source>
        <dbReference type="PROSITE" id="PS51886"/>
    </source>
</evidence>
<evidence type="ECO:0000313" key="7">
    <source>
        <dbReference type="EMBL" id="EDO40120.1"/>
    </source>
</evidence>
<dbReference type="PhylomeDB" id="A7S831"/>
<feature type="region of interest" description="Disordered" evidence="3">
    <location>
        <begin position="196"/>
        <end position="243"/>
    </location>
</feature>
<dbReference type="Gene3D" id="2.60.40.10">
    <property type="entry name" value="Immunoglobulins"/>
    <property type="match status" value="4"/>
</dbReference>
<dbReference type="PROSITE" id="PS51886">
    <property type="entry name" value="TLDC"/>
    <property type="match status" value="1"/>
</dbReference>
<dbReference type="PANTHER" id="PTHR45080">
    <property type="entry name" value="CONTACTIN 5"/>
    <property type="match status" value="1"/>
</dbReference>
<dbReference type="InterPro" id="IPR013098">
    <property type="entry name" value="Ig_I-set"/>
</dbReference>